<dbReference type="AlphaFoldDB" id="A0AB35HE28"/>
<protein>
    <recommendedName>
        <fullName evidence="3">DUF3990 domain-containing protein</fullName>
    </recommendedName>
</protein>
<dbReference type="SUPFAM" id="SSF56399">
    <property type="entry name" value="ADP-ribosylation"/>
    <property type="match status" value="1"/>
</dbReference>
<reference evidence="1" key="1">
    <citation type="submission" date="2021-10" db="EMBL/GenBank/DDBJ databases">
        <title>Collection of gut derived symbiotic bacterial strains cultured from healthy donors.</title>
        <authorList>
            <person name="Lin H."/>
            <person name="Littmann E."/>
            <person name="Kohout C."/>
            <person name="Pamer E.G."/>
        </authorList>
    </citation>
    <scope>NUCLEOTIDE SEQUENCE</scope>
    <source>
        <strain evidence="1">DFI.4.35</strain>
    </source>
</reference>
<dbReference type="Proteomes" id="UP001198010">
    <property type="component" value="Unassembled WGS sequence"/>
</dbReference>
<dbReference type="EMBL" id="JAJDLA010000025">
    <property type="protein sequence ID" value="MCB8606496.1"/>
    <property type="molecule type" value="Genomic_DNA"/>
</dbReference>
<name>A0AB35HE28_9FIRM</name>
<evidence type="ECO:0000313" key="1">
    <source>
        <dbReference type="EMBL" id="MCB8606496.1"/>
    </source>
</evidence>
<sequence>MSSLHFTGYHGTKKQCAVCILREARFEPSKSSREWLGKGIYFFKEDVLQAFTFARYYHRSKAVSVLKTDIITENYLDTTITKHRNAIYELLDEVLEALKSKEGEFYSVILSYFPELEKGLIADSSEGYILDIMYLIEPYDLVICPYEIPKQEKKQDFRFKPTHLQVCVKNDKCINYSSLEEVEENEYRSI</sequence>
<accession>A0AB35HE28</accession>
<dbReference type="RefSeq" id="WP_227283812.1">
    <property type="nucleotide sequence ID" value="NZ_JAJDLA010000025.1"/>
</dbReference>
<evidence type="ECO:0000313" key="2">
    <source>
        <dbReference type="Proteomes" id="UP001198010"/>
    </source>
</evidence>
<evidence type="ECO:0008006" key="3">
    <source>
        <dbReference type="Google" id="ProtNLM"/>
    </source>
</evidence>
<gene>
    <name evidence="1" type="ORF">LJD63_09505</name>
</gene>
<proteinExistence type="predicted"/>
<comment type="caution">
    <text evidence="1">The sequence shown here is derived from an EMBL/GenBank/DDBJ whole genome shotgun (WGS) entry which is preliminary data.</text>
</comment>
<organism evidence="1 2">
    <name type="scientific">Veillonella nakazawae</name>
    <dbReference type="NCBI Taxonomy" id="2682456"/>
    <lineage>
        <taxon>Bacteria</taxon>
        <taxon>Bacillati</taxon>
        <taxon>Bacillota</taxon>
        <taxon>Negativicutes</taxon>
        <taxon>Veillonellales</taxon>
        <taxon>Veillonellaceae</taxon>
        <taxon>Veillonella</taxon>
    </lineage>
</organism>